<evidence type="ECO:0000256" key="4">
    <source>
        <dbReference type="ARBA" id="ARBA00022989"/>
    </source>
</evidence>
<name>A0A2Z6S5I0_9GLOM</name>
<dbReference type="FunFam" id="1.20.1250.20:FF:000172">
    <property type="entry name" value="MFS multidrug resistance transporter"/>
    <property type="match status" value="1"/>
</dbReference>
<reference evidence="9 11" key="1">
    <citation type="submission" date="2017-11" db="EMBL/GenBank/DDBJ databases">
        <title>The genome of Rhizophagus clarus HR1 reveals common genetic basis of auxotrophy among arbuscular mycorrhizal fungi.</title>
        <authorList>
            <person name="Kobayashi Y."/>
        </authorList>
    </citation>
    <scope>NUCLEOTIDE SEQUENCE [LARGE SCALE GENOMIC DNA]</scope>
    <source>
        <strain evidence="9 11">HR1</strain>
    </source>
</reference>
<comment type="subcellular location">
    <subcellularLocation>
        <location evidence="1">Membrane</location>
        <topology evidence="1">Multi-pass membrane protein</topology>
    </subcellularLocation>
</comment>
<evidence type="ECO:0000256" key="5">
    <source>
        <dbReference type="ARBA" id="ARBA00023136"/>
    </source>
</evidence>
<protein>
    <submittedName>
        <fullName evidence="10">MFS general substrate transporter</fullName>
    </submittedName>
</protein>
<evidence type="ECO:0000256" key="6">
    <source>
        <dbReference type="SAM" id="MobiDB-lite"/>
    </source>
</evidence>
<dbReference type="Gene3D" id="1.20.1720.10">
    <property type="entry name" value="Multidrug resistance protein D"/>
    <property type="match status" value="1"/>
</dbReference>
<proteinExistence type="predicted"/>
<feature type="transmembrane region" description="Helical" evidence="7">
    <location>
        <begin position="464"/>
        <end position="483"/>
    </location>
</feature>
<dbReference type="Pfam" id="PF07690">
    <property type="entry name" value="MFS_1"/>
    <property type="match status" value="1"/>
</dbReference>
<feature type="transmembrane region" description="Helical" evidence="7">
    <location>
        <begin position="371"/>
        <end position="392"/>
    </location>
</feature>
<feature type="transmembrane region" description="Helical" evidence="7">
    <location>
        <begin position="431"/>
        <end position="452"/>
    </location>
</feature>
<evidence type="ECO:0000313" key="10">
    <source>
        <dbReference type="EMBL" id="GES99868.1"/>
    </source>
</evidence>
<dbReference type="InterPro" id="IPR036259">
    <property type="entry name" value="MFS_trans_sf"/>
</dbReference>
<feature type="transmembrane region" description="Helical" evidence="7">
    <location>
        <begin position="289"/>
        <end position="308"/>
    </location>
</feature>
<dbReference type="STRING" id="94130.A0A2Z6S5I0"/>
<evidence type="ECO:0000256" key="3">
    <source>
        <dbReference type="ARBA" id="ARBA00022692"/>
    </source>
</evidence>
<evidence type="ECO:0000256" key="2">
    <source>
        <dbReference type="ARBA" id="ARBA00022448"/>
    </source>
</evidence>
<dbReference type="InterPro" id="IPR020846">
    <property type="entry name" value="MFS_dom"/>
</dbReference>
<evidence type="ECO:0000259" key="8">
    <source>
        <dbReference type="PROSITE" id="PS50850"/>
    </source>
</evidence>
<dbReference type="EMBL" id="BLAL01000285">
    <property type="protein sequence ID" value="GES99868.1"/>
    <property type="molecule type" value="Genomic_DNA"/>
</dbReference>
<feature type="transmembrane region" description="Helical" evidence="7">
    <location>
        <begin position="203"/>
        <end position="221"/>
    </location>
</feature>
<dbReference type="GO" id="GO:0022857">
    <property type="term" value="F:transmembrane transporter activity"/>
    <property type="evidence" value="ECO:0007669"/>
    <property type="project" value="InterPro"/>
</dbReference>
<dbReference type="SUPFAM" id="SSF103473">
    <property type="entry name" value="MFS general substrate transporter"/>
    <property type="match status" value="1"/>
</dbReference>
<sequence length="500" mass="55490">MEKQEKQDNANTNSVLSSFSTRNDESDTNDNELTLHNNLEKIDKRIADQISVNSETLEETTEDPKDPKHWPRKKKNYILFITSLAGMIAPLSSTIFYPSVTNIERDLKTSQVLANGLIGVYVFFMGVAPLGWAAYSDAFHTRRNVYLASFTMYIIGCVICGLSKNIWLLLVMRSLQACGSSAVLSIGAGTISDVFYSLERGRAYGIFYLGPLIGPVIGPVIGGYVTDYLGWRWILWILTIIGGLTLALIFFSLPETFAHSNLPNPNNTTSNSRHHKGFSPISPLRLLKYPNMSLIVTYISIIFAVIYVQNTLAAPSFTNIYHVSESTIGLIFLSSGSGYLIGSFFGGKWSDYVLAESKKRNKGVGYPEMRINSVWFGCFILSVSYICYGWFLKARLHIAFPITVMFTGGFGVITVFNSVSTYLVDAFPGRSASAIAVNNLMRSLAATLITFISVPFENAVGTGLIYTIMICISTIGVLCLVIVSRKGRYWRERIDNEINE</sequence>
<dbReference type="PANTHER" id="PTHR23502:SF5">
    <property type="entry name" value="QUINIDINE RESISTANCE PROTEIN 3"/>
    <property type="match status" value="1"/>
</dbReference>
<dbReference type="CDD" id="cd17323">
    <property type="entry name" value="MFS_Tpo1_MDR_like"/>
    <property type="match status" value="1"/>
</dbReference>
<feature type="transmembrane region" description="Helical" evidence="7">
    <location>
        <begin position="145"/>
        <end position="168"/>
    </location>
</feature>
<feature type="domain" description="Major facilitator superfamily (MFS) profile" evidence="8">
    <location>
        <begin position="78"/>
        <end position="488"/>
    </location>
</feature>
<feature type="transmembrane region" description="Helical" evidence="7">
    <location>
        <begin position="233"/>
        <end position="253"/>
    </location>
</feature>
<evidence type="ECO:0000256" key="1">
    <source>
        <dbReference type="ARBA" id="ARBA00004141"/>
    </source>
</evidence>
<feature type="transmembrane region" description="Helical" evidence="7">
    <location>
        <begin position="77"/>
        <end position="100"/>
    </location>
</feature>
<dbReference type="GO" id="GO:0005886">
    <property type="term" value="C:plasma membrane"/>
    <property type="evidence" value="ECO:0007669"/>
    <property type="project" value="TreeGrafter"/>
</dbReference>
<evidence type="ECO:0000256" key="7">
    <source>
        <dbReference type="SAM" id="Phobius"/>
    </source>
</evidence>
<keyword evidence="4 7" id="KW-1133">Transmembrane helix</keyword>
<evidence type="ECO:0000313" key="11">
    <source>
        <dbReference type="Proteomes" id="UP000247702"/>
    </source>
</evidence>
<dbReference type="EMBL" id="BEXD01004047">
    <property type="protein sequence ID" value="GBC06045.1"/>
    <property type="molecule type" value="Genomic_DNA"/>
</dbReference>
<accession>A0A2Z6S5I0</accession>
<dbReference type="OrthoDB" id="3936150at2759"/>
<comment type="caution">
    <text evidence="9">The sequence shown here is derived from an EMBL/GenBank/DDBJ whole genome shotgun (WGS) entry which is preliminary data.</text>
</comment>
<dbReference type="AlphaFoldDB" id="A0A2Z6S5I0"/>
<feature type="compositionally biased region" description="Polar residues" evidence="6">
    <location>
        <begin position="9"/>
        <end position="21"/>
    </location>
</feature>
<dbReference type="PROSITE" id="PS50850">
    <property type="entry name" value="MFS"/>
    <property type="match status" value="1"/>
</dbReference>
<evidence type="ECO:0000313" key="9">
    <source>
        <dbReference type="EMBL" id="GBC06045.1"/>
    </source>
</evidence>
<organism evidence="9 11">
    <name type="scientific">Rhizophagus clarus</name>
    <dbReference type="NCBI Taxonomy" id="94130"/>
    <lineage>
        <taxon>Eukaryota</taxon>
        <taxon>Fungi</taxon>
        <taxon>Fungi incertae sedis</taxon>
        <taxon>Mucoromycota</taxon>
        <taxon>Glomeromycotina</taxon>
        <taxon>Glomeromycetes</taxon>
        <taxon>Glomerales</taxon>
        <taxon>Glomeraceae</taxon>
        <taxon>Rhizophagus</taxon>
    </lineage>
</organism>
<keyword evidence="11" id="KW-1185">Reference proteome</keyword>
<keyword evidence="2" id="KW-0813">Transport</keyword>
<keyword evidence="5 7" id="KW-0472">Membrane</keyword>
<feature type="region of interest" description="Disordered" evidence="6">
    <location>
        <begin position="1"/>
        <end position="38"/>
    </location>
</feature>
<dbReference type="InterPro" id="IPR011701">
    <property type="entry name" value="MFS"/>
</dbReference>
<feature type="transmembrane region" description="Helical" evidence="7">
    <location>
        <begin position="112"/>
        <end position="133"/>
    </location>
</feature>
<reference evidence="10" key="2">
    <citation type="submission" date="2019-10" db="EMBL/GenBank/DDBJ databases">
        <title>Conservation and host-specific expression of non-tandemly repeated heterogenous ribosome RNA gene in arbuscular mycorrhizal fungi.</title>
        <authorList>
            <person name="Maeda T."/>
            <person name="Kobayashi Y."/>
            <person name="Nakagawa T."/>
            <person name="Ezawa T."/>
            <person name="Yamaguchi K."/>
            <person name="Bino T."/>
            <person name="Nishimoto Y."/>
            <person name="Shigenobu S."/>
            <person name="Kawaguchi M."/>
        </authorList>
    </citation>
    <scope>NUCLEOTIDE SEQUENCE</scope>
    <source>
        <strain evidence="10">HR1</strain>
    </source>
</reference>
<dbReference type="Proteomes" id="UP000247702">
    <property type="component" value="Unassembled WGS sequence"/>
</dbReference>
<keyword evidence="3 7" id="KW-0812">Transmembrane</keyword>
<feature type="transmembrane region" description="Helical" evidence="7">
    <location>
        <begin position="398"/>
        <end position="419"/>
    </location>
</feature>
<gene>
    <name evidence="10" type="ORF">RCL2_002634900</name>
    <name evidence="9" type="ORF">RclHR1_06590005</name>
</gene>
<dbReference type="PANTHER" id="PTHR23502">
    <property type="entry name" value="MAJOR FACILITATOR SUPERFAMILY"/>
    <property type="match status" value="1"/>
</dbReference>
<dbReference type="Proteomes" id="UP000615446">
    <property type="component" value="Unassembled WGS sequence"/>
</dbReference>
<feature type="transmembrane region" description="Helical" evidence="7">
    <location>
        <begin position="328"/>
        <end position="350"/>
    </location>
</feature>